<gene>
    <name evidence="1" type="ORF">GMPD_03190</name>
</gene>
<dbReference type="Proteomes" id="UP000568888">
    <property type="component" value="Unassembled WGS sequence"/>
</dbReference>
<protein>
    <submittedName>
        <fullName evidence="1">Uncharacterized protein</fullName>
    </submittedName>
</protein>
<proteinExistence type="predicted"/>
<dbReference type="AlphaFoldDB" id="A0A6V8MQR4"/>
<evidence type="ECO:0000313" key="2">
    <source>
        <dbReference type="Proteomes" id="UP000568888"/>
    </source>
</evidence>
<comment type="caution">
    <text evidence="1">The sequence shown here is derived from an EMBL/GenBank/DDBJ whole genome shotgun (WGS) entry which is preliminary data.</text>
</comment>
<dbReference type="EMBL" id="BLXY01000001">
    <property type="protein sequence ID" value="GFO62400.1"/>
    <property type="molecule type" value="Genomic_DNA"/>
</dbReference>
<organism evidence="1 2">
    <name type="scientific">Geomonas paludis</name>
    <dbReference type="NCBI Taxonomy" id="2740185"/>
    <lineage>
        <taxon>Bacteria</taxon>
        <taxon>Pseudomonadati</taxon>
        <taxon>Thermodesulfobacteriota</taxon>
        <taxon>Desulfuromonadia</taxon>
        <taxon>Geobacterales</taxon>
        <taxon>Geobacteraceae</taxon>
        <taxon>Geomonas</taxon>
    </lineage>
</organism>
<evidence type="ECO:0000313" key="1">
    <source>
        <dbReference type="EMBL" id="GFO62400.1"/>
    </source>
</evidence>
<reference evidence="2" key="1">
    <citation type="submission" date="2020-06" db="EMBL/GenBank/DDBJ databases">
        <title>Draft genomic sequecing of Geomonas sp. Red736.</title>
        <authorList>
            <person name="Itoh H."/>
            <person name="Xu Z.X."/>
            <person name="Ushijima N."/>
            <person name="Masuda Y."/>
            <person name="Shiratori Y."/>
            <person name="Senoo K."/>
        </authorList>
    </citation>
    <scope>NUCLEOTIDE SEQUENCE [LARGE SCALE GENOMIC DNA]</scope>
    <source>
        <strain evidence="2">Red736</strain>
    </source>
</reference>
<sequence>MDVAIPSPPGKGCTKGGCFFNPLAHRERGRGEGGAPAAILSCAAPYPSRHGQQKVELSSVATAGVESEVSLWKGEPG</sequence>
<accession>A0A6V8MQR4</accession>
<name>A0A6V8MQR4_9BACT</name>